<dbReference type="GO" id="GO:0046872">
    <property type="term" value="F:metal ion binding"/>
    <property type="evidence" value="ECO:0007669"/>
    <property type="project" value="UniProtKB-KW"/>
</dbReference>
<comment type="caution">
    <text evidence="8">The sequence shown here is derived from an EMBL/GenBank/DDBJ whole genome shotgun (WGS) entry which is preliminary data.</text>
</comment>
<dbReference type="GO" id="GO:0016818">
    <property type="term" value="F:hydrolase activity, acting on acid anhydrides, in phosphorus-containing anhydrides"/>
    <property type="evidence" value="ECO:0007669"/>
    <property type="project" value="InterPro"/>
</dbReference>
<keyword evidence="4" id="KW-0378">Hydrolase</keyword>
<comment type="cofactor">
    <cofactor evidence="2">
        <name>Mg(2+)</name>
        <dbReference type="ChEBI" id="CHEBI:18420"/>
    </cofactor>
</comment>
<proteinExistence type="predicted"/>
<sequence>MSADAADRVRVPSHEEELTRQWLAQRHRQVRPARPASAVVLVRDGEDGVEVLLRHRAGRTPLGRIGFPGGSLVEADAHACPWFGPSPGEWAHTLGLADRRRVRQHVVAAVRELFEECGVLLAGASDMEVVQDARGETWGARRSSLEHGDAGLPQLLEERGLGLRTDLLRALGRWQSAPHSPRRFDTVVFTAALPPQQEPVPRPEGPDLQGWVPAARAVAEPMPLPGPDGWLGEVGRIALAEVSTPLTQLVLRDVARHRTAAGFLLSLGHGRDPVPHVRLRTEAERDDVATGALHTVAEPVRPE</sequence>
<dbReference type="Proteomes" id="UP000560081">
    <property type="component" value="Unassembled WGS sequence"/>
</dbReference>
<evidence type="ECO:0000256" key="5">
    <source>
        <dbReference type="ARBA" id="ARBA00022842"/>
    </source>
</evidence>
<dbReference type="InterPro" id="IPR039121">
    <property type="entry name" value="NUDT19"/>
</dbReference>
<dbReference type="InterPro" id="IPR015797">
    <property type="entry name" value="NUDIX_hydrolase-like_dom_sf"/>
</dbReference>
<keyword evidence="6" id="KW-0464">Manganese</keyword>
<dbReference type="RefSeq" id="WP_184231805.1">
    <property type="nucleotide sequence ID" value="NZ_BMLA01000003.1"/>
</dbReference>
<protein>
    <submittedName>
        <fullName evidence="8">8-oxo-dGTP pyrophosphatase MutT (NUDIX family)</fullName>
    </submittedName>
</protein>
<organism evidence="8 9">
    <name type="scientific">Micrococcus flavus</name>
    <dbReference type="NCBI Taxonomy" id="384602"/>
    <lineage>
        <taxon>Bacteria</taxon>
        <taxon>Bacillati</taxon>
        <taxon>Actinomycetota</taxon>
        <taxon>Actinomycetes</taxon>
        <taxon>Micrococcales</taxon>
        <taxon>Micrococcaceae</taxon>
        <taxon>Micrococcus</taxon>
    </lineage>
</organism>
<dbReference type="AlphaFoldDB" id="A0A7W7L2T4"/>
<reference evidence="8 9" key="1">
    <citation type="submission" date="2020-08" db="EMBL/GenBank/DDBJ databases">
        <title>Sequencing the genomes of 1000 actinobacteria strains.</title>
        <authorList>
            <person name="Klenk H.-P."/>
        </authorList>
    </citation>
    <scope>NUCLEOTIDE SEQUENCE [LARGE SCALE GENOMIC DNA]</scope>
    <source>
        <strain evidence="8 9">DSM 19079</strain>
    </source>
</reference>
<evidence type="ECO:0000256" key="6">
    <source>
        <dbReference type="ARBA" id="ARBA00023211"/>
    </source>
</evidence>
<keyword evidence="3" id="KW-0479">Metal-binding</keyword>
<dbReference type="InterPro" id="IPR000086">
    <property type="entry name" value="NUDIX_hydrolase_dom"/>
</dbReference>
<gene>
    <name evidence="8" type="ORF">BJ976_000379</name>
</gene>
<evidence type="ECO:0000256" key="4">
    <source>
        <dbReference type="ARBA" id="ARBA00022801"/>
    </source>
</evidence>
<keyword evidence="9" id="KW-1185">Reference proteome</keyword>
<evidence type="ECO:0000313" key="9">
    <source>
        <dbReference type="Proteomes" id="UP000560081"/>
    </source>
</evidence>
<dbReference type="EMBL" id="JACHMC010000001">
    <property type="protein sequence ID" value="MBB4882028.1"/>
    <property type="molecule type" value="Genomic_DNA"/>
</dbReference>
<evidence type="ECO:0000256" key="3">
    <source>
        <dbReference type="ARBA" id="ARBA00022723"/>
    </source>
</evidence>
<accession>A0A7W7L2T4</accession>
<name>A0A7W7L2T4_9MICC</name>
<dbReference type="Gene3D" id="3.90.79.10">
    <property type="entry name" value="Nucleoside Triphosphate Pyrophosphohydrolase"/>
    <property type="match status" value="1"/>
</dbReference>
<evidence type="ECO:0000256" key="1">
    <source>
        <dbReference type="ARBA" id="ARBA00001936"/>
    </source>
</evidence>
<dbReference type="SUPFAM" id="SSF55811">
    <property type="entry name" value="Nudix"/>
    <property type="match status" value="1"/>
</dbReference>
<evidence type="ECO:0000259" key="7">
    <source>
        <dbReference type="PROSITE" id="PS51462"/>
    </source>
</evidence>
<evidence type="ECO:0000256" key="2">
    <source>
        <dbReference type="ARBA" id="ARBA00001946"/>
    </source>
</evidence>
<dbReference type="PROSITE" id="PS51462">
    <property type="entry name" value="NUDIX"/>
    <property type="match status" value="1"/>
</dbReference>
<dbReference type="PANTHER" id="PTHR12318:SF0">
    <property type="entry name" value="ACYL-COENZYME A DIPHOSPHATASE NUDT19"/>
    <property type="match status" value="1"/>
</dbReference>
<dbReference type="PANTHER" id="PTHR12318">
    <property type="entry name" value="TESTOSTERONE-REGULATED PROTEIN RP2"/>
    <property type="match status" value="1"/>
</dbReference>
<comment type="cofactor">
    <cofactor evidence="1">
        <name>Mn(2+)</name>
        <dbReference type="ChEBI" id="CHEBI:29035"/>
    </cofactor>
</comment>
<evidence type="ECO:0000313" key="8">
    <source>
        <dbReference type="EMBL" id="MBB4882028.1"/>
    </source>
</evidence>
<feature type="domain" description="Nudix hydrolase" evidence="7">
    <location>
        <begin position="32"/>
        <end position="237"/>
    </location>
</feature>
<keyword evidence="5" id="KW-0460">Magnesium</keyword>